<evidence type="ECO:0000313" key="1">
    <source>
        <dbReference type="EMBL" id="SVB88885.1"/>
    </source>
</evidence>
<dbReference type="AlphaFoldDB" id="A0A382HP88"/>
<reference evidence="1" key="1">
    <citation type="submission" date="2018-05" db="EMBL/GenBank/DDBJ databases">
        <authorList>
            <person name="Lanie J.A."/>
            <person name="Ng W.-L."/>
            <person name="Kazmierczak K.M."/>
            <person name="Andrzejewski T.M."/>
            <person name="Davidsen T.M."/>
            <person name="Wayne K.J."/>
            <person name="Tettelin H."/>
            <person name="Glass J.I."/>
            <person name="Rusch D."/>
            <person name="Podicherti R."/>
            <person name="Tsui H.-C.T."/>
            <person name="Winkler M.E."/>
        </authorList>
    </citation>
    <scope>NUCLEOTIDE SEQUENCE</scope>
</reference>
<organism evidence="1">
    <name type="scientific">marine metagenome</name>
    <dbReference type="NCBI Taxonomy" id="408172"/>
    <lineage>
        <taxon>unclassified sequences</taxon>
        <taxon>metagenomes</taxon>
        <taxon>ecological metagenomes</taxon>
    </lineage>
</organism>
<sequence length="41" mass="4513">SKALISDIEKFLASDAYLILADKENAEIPHSRYITGDSDAM</sequence>
<protein>
    <submittedName>
        <fullName evidence="1">Uncharacterized protein</fullName>
    </submittedName>
</protein>
<dbReference type="EMBL" id="UINC01062349">
    <property type="protein sequence ID" value="SVB88885.1"/>
    <property type="molecule type" value="Genomic_DNA"/>
</dbReference>
<accession>A0A382HP88</accession>
<name>A0A382HP88_9ZZZZ</name>
<gene>
    <name evidence="1" type="ORF">METZ01_LOCUS241739</name>
</gene>
<feature type="non-terminal residue" evidence="1">
    <location>
        <position position="1"/>
    </location>
</feature>
<proteinExistence type="predicted"/>